<evidence type="ECO:0000313" key="2">
    <source>
        <dbReference type="Proteomes" id="UP000178681"/>
    </source>
</evidence>
<proteinExistence type="predicted"/>
<accession>A0A1F5Z319</accession>
<organism evidence="1 2">
    <name type="scientific">Candidatus Gottesmanbacteria bacterium RIFCSPHIGHO2_01_FULL_42_12</name>
    <dbReference type="NCBI Taxonomy" id="1798377"/>
    <lineage>
        <taxon>Bacteria</taxon>
        <taxon>Candidatus Gottesmaniibacteriota</taxon>
    </lineage>
</organism>
<gene>
    <name evidence="1" type="ORF">A2872_00375</name>
</gene>
<comment type="caution">
    <text evidence="1">The sequence shown here is derived from an EMBL/GenBank/DDBJ whole genome shotgun (WGS) entry which is preliminary data.</text>
</comment>
<evidence type="ECO:0000313" key="1">
    <source>
        <dbReference type="EMBL" id="OGG06831.1"/>
    </source>
</evidence>
<sequence>MAIIVEASALPGVHARDVSLFEGHKKLLNPTTLSDSGIHYVTFQIGRHLLTTGLSAYVRGVPGFGGTLDDQELTDEVVIDTENVRVRFTPIDLRVTTTVESEPSKTSLFQVIFNRW</sequence>
<protein>
    <submittedName>
        <fullName evidence="1">Uncharacterized protein</fullName>
    </submittedName>
</protein>
<name>A0A1F5Z319_9BACT</name>
<reference evidence="1 2" key="1">
    <citation type="journal article" date="2016" name="Nat. Commun.">
        <title>Thousands of microbial genomes shed light on interconnected biogeochemical processes in an aquifer system.</title>
        <authorList>
            <person name="Anantharaman K."/>
            <person name="Brown C.T."/>
            <person name="Hug L.A."/>
            <person name="Sharon I."/>
            <person name="Castelle C.J."/>
            <person name="Probst A.J."/>
            <person name="Thomas B.C."/>
            <person name="Singh A."/>
            <person name="Wilkins M.J."/>
            <person name="Karaoz U."/>
            <person name="Brodie E.L."/>
            <person name="Williams K.H."/>
            <person name="Hubbard S.S."/>
            <person name="Banfield J.F."/>
        </authorList>
    </citation>
    <scope>NUCLEOTIDE SEQUENCE [LARGE SCALE GENOMIC DNA]</scope>
</reference>
<dbReference type="AlphaFoldDB" id="A0A1F5Z319"/>
<dbReference type="Proteomes" id="UP000178681">
    <property type="component" value="Unassembled WGS sequence"/>
</dbReference>
<dbReference type="EMBL" id="MFJG01000019">
    <property type="protein sequence ID" value="OGG06831.1"/>
    <property type="molecule type" value="Genomic_DNA"/>
</dbReference>
<dbReference type="STRING" id="1798377.A2872_00375"/>